<dbReference type="InterPro" id="IPR000941">
    <property type="entry name" value="Enolase"/>
</dbReference>
<feature type="binding site" evidence="8">
    <location>
        <position position="274"/>
    </location>
    <ligand>
        <name>substrate</name>
    </ligand>
</feature>
<dbReference type="GO" id="GO:0000015">
    <property type="term" value="C:phosphopyruvate hydratase complex"/>
    <property type="evidence" value="ECO:0007669"/>
    <property type="project" value="InterPro"/>
</dbReference>
<evidence type="ECO:0000259" key="11">
    <source>
        <dbReference type="SMART" id="SM01193"/>
    </source>
</evidence>
<reference evidence="12" key="2">
    <citation type="submission" date="2022-02" db="EMBL/GenBank/DDBJ databases">
        <authorList>
            <person name="Elcheninov A.G."/>
            <person name="Sorokin D.Y."/>
            <person name="Kublanov I.V."/>
        </authorList>
    </citation>
    <scope>NUCLEOTIDE SEQUENCE</scope>
    <source>
        <strain evidence="12">AArc-St2</strain>
    </source>
</reference>
<keyword evidence="4 6" id="KW-0324">Glycolysis</keyword>
<feature type="binding site" evidence="8">
    <location>
        <begin position="353"/>
        <end position="356"/>
    </location>
    <ligand>
        <name>substrate</name>
    </ligand>
</feature>
<evidence type="ECO:0000256" key="7">
    <source>
        <dbReference type="PIRSR" id="PIRSR001400-1"/>
    </source>
</evidence>
<feature type="binding site" evidence="6">
    <location>
        <position position="326"/>
    </location>
    <ligand>
        <name>(2R)-2-phosphoglycerate</name>
        <dbReference type="ChEBI" id="CHEBI:58289"/>
    </ligand>
</feature>
<dbReference type="Pfam" id="PF00113">
    <property type="entry name" value="Enolase_C"/>
    <property type="match status" value="1"/>
</dbReference>
<dbReference type="Proteomes" id="UP001203207">
    <property type="component" value="Unassembled WGS sequence"/>
</dbReference>
<dbReference type="GO" id="GO:0006096">
    <property type="term" value="P:glycolytic process"/>
    <property type="evidence" value="ECO:0007669"/>
    <property type="project" value="UniProtKB-UniRule"/>
</dbReference>
<dbReference type="AlphaFoldDB" id="A0AAE3K9A7"/>
<dbReference type="Gene3D" id="3.30.390.10">
    <property type="entry name" value="Enolase-like, N-terminal domain"/>
    <property type="match status" value="1"/>
</dbReference>
<comment type="pathway">
    <text evidence="1 6">Carbohydrate degradation; glycolysis; pyruvate from D-glyceraldehyde 3-phosphate: step 4/5.</text>
</comment>
<dbReference type="SFLD" id="SFLDS00001">
    <property type="entry name" value="Enolase"/>
    <property type="match status" value="1"/>
</dbReference>
<dbReference type="SUPFAM" id="SSF54826">
    <property type="entry name" value="Enolase N-terminal domain-like"/>
    <property type="match status" value="1"/>
</dbReference>
<evidence type="ECO:0000256" key="5">
    <source>
        <dbReference type="ARBA" id="ARBA00023239"/>
    </source>
</evidence>
<comment type="catalytic activity">
    <reaction evidence="6">
        <text>(2R)-2-phosphoglycerate = phosphoenolpyruvate + H2O</text>
        <dbReference type="Rhea" id="RHEA:10164"/>
        <dbReference type="ChEBI" id="CHEBI:15377"/>
        <dbReference type="ChEBI" id="CHEBI:58289"/>
        <dbReference type="ChEBI" id="CHEBI:58702"/>
        <dbReference type="EC" id="4.2.1.11"/>
    </reaction>
</comment>
<evidence type="ECO:0000256" key="4">
    <source>
        <dbReference type="ARBA" id="ARBA00023152"/>
    </source>
</evidence>
<dbReference type="CDD" id="cd03313">
    <property type="entry name" value="enolase"/>
    <property type="match status" value="1"/>
</dbReference>
<feature type="binding site" evidence="8">
    <location>
        <position position="145"/>
    </location>
    <ligand>
        <name>substrate</name>
    </ligand>
</feature>
<keyword evidence="13" id="KW-1185">Reference proteome</keyword>
<evidence type="ECO:0000256" key="1">
    <source>
        <dbReference type="ARBA" id="ARBA00005031"/>
    </source>
</evidence>
<evidence type="ECO:0000256" key="8">
    <source>
        <dbReference type="PIRSR" id="PIRSR001400-2"/>
    </source>
</evidence>
<dbReference type="HAMAP" id="MF_00318">
    <property type="entry name" value="Enolase"/>
    <property type="match status" value="1"/>
</dbReference>
<organism evidence="12 13">
    <name type="scientific">Natronocalculus amylovorans</name>
    <dbReference type="NCBI Taxonomy" id="2917812"/>
    <lineage>
        <taxon>Archaea</taxon>
        <taxon>Methanobacteriati</taxon>
        <taxon>Methanobacteriota</taxon>
        <taxon>Stenosarchaea group</taxon>
        <taxon>Halobacteria</taxon>
        <taxon>Halobacteriales</taxon>
        <taxon>Haloferacaceae</taxon>
        <taxon>Natronocalculus</taxon>
    </lineage>
</organism>
<name>A0AAE3K9A7_9EURY</name>
<sequence length="400" mass="42229">MTQIRSISLRRILDSRGNPTVEADVLTESGGFGRAAAPSGASTGEYEAIELPPEEAIANAREHAVPRLLETFADDQREVDAALRAADGTDNFSEIGANSAVAISMAAAKAGADVLGAPLYQHLGGAFRGRNFPVPLGNVIGGGEHAKDATHIQEFLSAPVGAPSVSEAVFANAQVHGTIGDLLDERGIPAAKGDEGAWAPAVSDAEAFEIVEEAVDLVSDDLGFEIGFGLDVAAAELYDADAGVYRYGDEEKTVDEQVEYIAELVTEYDLVYVEDPLDENDYEAFADLTDRVGEQTLICGDDLFVTNTERLQDGIEQGAANSILIKPNQIGTLTDAFDAIELAVENGYETVISHRSGETEDTTISHLAVATDAGFIKTGTVGGERTAKLNELIRIAEDAV</sequence>
<protein>
    <recommendedName>
        <fullName evidence="6">Enolase</fullName>
        <ecNumber evidence="6">4.2.1.11</ecNumber>
    </recommendedName>
    <alternativeName>
        <fullName evidence="6">2-phospho-D-glycerate hydro-lyase</fullName>
    </alternativeName>
    <alternativeName>
        <fullName evidence="6">2-phosphoglycerate dehydratase</fullName>
    </alternativeName>
</protein>
<feature type="active site" description="Proton donor" evidence="6 7">
    <location>
        <position position="195"/>
    </location>
</feature>
<proteinExistence type="inferred from homology"/>
<feature type="domain" description="Enolase C-terminal TIM barrel" evidence="10">
    <location>
        <begin position="129"/>
        <end position="399"/>
    </location>
</feature>
<dbReference type="EMBL" id="JAKRVX010000006">
    <property type="protein sequence ID" value="MCL9817873.1"/>
    <property type="molecule type" value="Genomic_DNA"/>
</dbReference>
<feature type="binding site" evidence="6">
    <location>
        <position position="153"/>
    </location>
    <ligand>
        <name>(2R)-2-phosphoglycerate</name>
        <dbReference type="ChEBI" id="CHEBI:58289"/>
    </ligand>
</feature>
<comment type="caution">
    <text evidence="12">The sequence shown here is derived from an EMBL/GenBank/DDBJ whole genome shotgun (WGS) entry which is preliminary data.</text>
</comment>
<dbReference type="NCBIfam" id="TIGR01060">
    <property type="entry name" value="eno"/>
    <property type="match status" value="1"/>
</dbReference>
<feature type="binding site" evidence="6">
    <location>
        <position position="377"/>
    </location>
    <ligand>
        <name>(2R)-2-phosphoglycerate</name>
        <dbReference type="ChEBI" id="CHEBI:58289"/>
    </ligand>
</feature>
<comment type="similarity">
    <text evidence="2 6">Belongs to the enolase family.</text>
</comment>
<dbReference type="InterPro" id="IPR020809">
    <property type="entry name" value="Enolase_CS"/>
</dbReference>
<evidence type="ECO:0000256" key="6">
    <source>
        <dbReference type="HAMAP-Rule" id="MF_00318"/>
    </source>
</evidence>
<dbReference type="PANTHER" id="PTHR11902">
    <property type="entry name" value="ENOLASE"/>
    <property type="match status" value="1"/>
</dbReference>
<evidence type="ECO:0000259" key="10">
    <source>
        <dbReference type="SMART" id="SM01192"/>
    </source>
</evidence>
<feature type="binding site" evidence="8">
    <location>
        <position position="377"/>
    </location>
    <ligand>
        <name>substrate</name>
    </ligand>
</feature>
<evidence type="ECO:0000256" key="2">
    <source>
        <dbReference type="ARBA" id="ARBA00009604"/>
    </source>
</evidence>
<dbReference type="Pfam" id="PF03952">
    <property type="entry name" value="Enolase_N"/>
    <property type="match status" value="1"/>
</dbReference>
<comment type="cofactor">
    <cofactor evidence="6">
        <name>Mg(2+)</name>
        <dbReference type="ChEBI" id="CHEBI:18420"/>
    </cofactor>
    <text evidence="6">Binds a second Mg(2+) ion via substrate during catalysis.</text>
</comment>
<dbReference type="PIRSF" id="PIRSF001400">
    <property type="entry name" value="Enolase"/>
    <property type="match status" value="1"/>
</dbReference>
<feature type="binding site" evidence="6 9">
    <location>
        <position position="274"/>
    </location>
    <ligand>
        <name>Mg(2+)</name>
        <dbReference type="ChEBI" id="CHEBI:18420"/>
    </ligand>
</feature>
<feature type="binding site" evidence="6">
    <location>
        <position position="355"/>
    </location>
    <ligand>
        <name>(2R)-2-phosphoglycerate</name>
        <dbReference type="ChEBI" id="CHEBI:58289"/>
    </ligand>
</feature>
<comment type="function">
    <text evidence="6">Catalyzes the reversible conversion of 2-phosphoglycerate (2-PG) into phosphoenolpyruvate (PEP). It is essential for the degradation of carbohydrates via glycolysis.</text>
</comment>
<dbReference type="InterPro" id="IPR029017">
    <property type="entry name" value="Enolase-like_N"/>
</dbReference>
<dbReference type="Gene3D" id="3.20.20.120">
    <property type="entry name" value="Enolase-like C-terminal domain"/>
    <property type="match status" value="1"/>
</dbReference>
<dbReference type="RefSeq" id="WP_250585256.1">
    <property type="nucleotide sequence ID" value="NZ_JAKRVX010000006.1"/>
</dbReference>
<feature type="active site" description="Proton acceptor" evidence="6 7">
    <location>
        <position position="326"/>
    </location>
</feature>
<dbReference type="SMART" id="SM01193">
    <property type="entry name" value="Enolase_N"/>
    <property type="match status" value="1"/>
</dbReference>
<dbReference type="PANTHER" id="PTHR11902:SF1">
    <property type="entry name" value="ENOLASE"/>
    <property type="match status" value="1"/>
</dbReference>
<feature type="domain" description="Enolase N-terminal" evidence="11">
    <location>
        <begin position="4"/>
        <end position="123"/>
    </location>
</feature>
<gene>
    <name evidence="6 12" type="primary">eno</name>
    <name evidence="12" type="ORF">AArcSt2_13080</name>
</gene>
<feature type="binding site" evidence="6 9">
    <location>
        <position position="231"/>
    </location>
    <ligand>
        <name>Mg(2+)</name>
        <dbReference type="ChEBI" id="CHEBI:18420"/>
    </ligand>
</feature>
<comment type="subcellular location">
    <subcellularLocation>
        <location evidence="6">Cytoplasm</location>
    </subcellularLocation>
    <subcellularLocation>
        <location evidence="6">Secreted</location>
    </subcellularLocation>
    <subcellularLocation>
        <location evidence="6">Cell surface</location>
    </subcellularLocation>
    <text evidence="6">Fractions of enolase are present in both the cytoplasm and on the cell surface.</text>
</comment>
<dbReference type="InterPro" id="IPR020810">
    <property type="entry name" value="Enolase_C"/>
</dbReference>
<accession>A0AAE3K9A7</accession>
<feature type="binding site" evidence="6 9">
    <location>
        <position position="301"/>
    </location>
    <ligand>
        <name>Mg(2+)</name>
        <dbReference type="ChEBI" id="CHEBI:18420"/>
    </ligand>
</feature>
<reference evidence="12" key="1">
    <citation type="journal article" date="2022" name="Syst. Appl. Microbiol.">
        <title>Natronocalculus amylovorans gen. nov., sp. nov., and Natranaeroarchaeum aerophilus sp. nov., dominant culturable amylolytic natronoarchaea from hypersaline soda lakes in southwestern Siberia.</title>
        <authorList>
            <person name="Sorokin D.Y."/>
            <person name="Elcheninov A.G."/>
            <person name="Khizhniak T.V."/>
            <person name="Koenen M."/>
            <person name="Bale N.J."/>
            <person name="Damste J.S.S."/>
            <person name="Kublanov I.V."/>
        </authorList>
    </citation>
    <scope>NUCLEOTIDE SEQUENCE</scope>
    <source>
        <strain evidence="12">AArc-St2</strain>
    </source>
</reference>
<dbReference type="InterPro" id="IPR020811">
    <property type="entry name" value="Enolase_N"/>
</dbReference>
<dbReference type="GO" id="GO:0005576">
    <property type="term" value="C:extracellular region"/>
    <property type="evidence" value="ECO:0007669"/>
    <property type="project" value="UniProtKB-SubCell"/>
</dbReference>
<keyword evidence="6 9" id="KW-0479">Metal-binding</keyword>
<feature type="binding site" evidence="8">
    <location>
        <position position="154"/>
    </location>
    <ligand>
        <name>substrate</name>
    </ligand>
</feature>
<evidence type="ECO:0000313" key="12">
    <source>
        <dbReference type="EMBL" id="MCL9817873.1"/>
    </source>
</evidence>
<dbReference type="PROSITE" id="PS00164">
    <property type="entry name" value="ENOLASE"/>
    <property type="match status" value="1"/>
</dbReference>
<keyword evidence="6" id="KW-0963">Cytoplasm</keyword>
<dbReference type="EC" id="4.2.1.11" evidence="6"/>
<keyword evidence="6" id="KW-0964">Secreted</keyword>
<keyword evidence="5 6" id="KW-0456">Lyase</keyword>
<dbReference type="SMART" id="SM01192">
    <property type="entry name" value="Enolase_C"/>
    <property type="match status" value="1"/>
</dbReference>
<dbReference type="GO" id="GO:0004634">
    <property type="term" value="F:phosphopyruvate hydratase activity"/>
    <property type="evidence" value="ECO:0007669"/>
    <property type="project" value="UniProtKB-UniRule"/>
</dbReference>
<evidence type="ECO:0000256" key="3">
    <source>
        <dbReference type="ARBA" id="ARBA00022842"/>
    </source>
</evidence>
<dbReference type="GO" id="GO:0000287">
    <property type="term" value="F:magnesium ion binding"/>
    <property type="evidence" value="ECO:0007669"/>
    <property type="project" value="UniProtKB-UniRule"/>
</dbReference>
<dbReference type="PRINTS" id="PR00148">
    <property type="entry name" value="ENOLASE"/>
</dbReference>
<evidence type="ECO:0000313" key="13">
    <source>
        <dbReference type="Proteomes" id="UP001203207"/>
    </source>
</evidence>
<dbReference type="SUPFAM" id="SSF51604">
    <property type="entry name" value="Enolase C-terminal domain-like"/>
    <property type="match status" value="1"/>
</dbReference>
<feature type="binding site" evidence="8">
    <location>
        <position position="301"/>
    </location>
    <ligand>
        <name>substrate</name>
    </ligand>
</feature>
<feature type="binding site" evidence="6">
    <location>
        <position position="356"/>
    </location>
    <ligand>
        <name>(2R)-2-phosphoglycerate</name>
        <dbReference type="ChEBI" id="CHEBI:58289"/>
    </ligand>
</feature>
<evidence type="ECO:0000256" key="9">
    <source>
        <dbReference type="PIRSR" id="PIRSR001400-3"/>
    </source>
</evidence>
<keyword evidence="3 6" id="KW-0460">Magnesium</keyword>
<dbReference type="SFLD" id="SFLDF00002">
    <property type="entry name" value="enolase"/>
    <property type="match status" value="1"/>
</dbReference>
<dbReference type="GO" id="GO:0009986">
    <property type="term" value="C:cell surface"/>
    <property type="evidence" value="ECO:0007669"/>
    <property type="project" value="UniProtKB-SubCell"/>
</dbReference>
<comment type="cofactor">
    <cofactor evidence="9">
        <name>Mg(2+)</name>
        <dbReference type="ChEBI" id="CHEBI:18420"/>
    </cofactor>
    <text evidence="9">Mg(2+) is required for catalysis and for stabilizing the dimer.</text>
</comment>
<dbReference type="InterPro" id="IPR036849">
    <property type="entry name" value="Enolase-like_C_sf"/>
</dbReference>
<dbReference type="SFLD" id="SFLDG00178">
    <property type="entry name" value="enolase"/>
    <property type="match status" value="1"/>
</dbReference>